<name>A0A9D5BJA5_PEA</name>
<comment type="caution">
    <text evidence="2">The sequence shown here is derived from an EMBL/GenBank/DDBJ whole genome shotgun (WGS) entry which is preliminary data.</text>
</comment>
<dbReference type="InterPro" id="IPR056647">
    <property type="entry name" value="DUF7745"/>
</dbReference>
<feature type="domain" description="DUF7745" evidence="1">
    <location>
        <begin position="21"/>
        <end position="86"/>
    </location>
</feature>
<protein>
    <recommendedName>
        <fullName evidence="1">DUF7745 domain-containing protein</fullName>
    </recommendedName>
</protein>
<organism evidence="2 3">
    <name type="scientific">Pisum sativum</name>
    <name type="common">Garden pea</name>
    <name type="synonym">Lathyrus oleraceus</name>
    <dbReference type="NCBI Taxonomy" id="3888"/>
    <lineage>
        <taxon>Eukaryota</taxon>
        <taxon>Viridiplantae</taxon>
        <taxon>Streptophyta</taxon>
        <taxon>Embryophyta</taxon>
        <taxon>Tracheophyta</taxon>
        <taxon>Spermatophyta</taxon>
        <taxon>Magnoliopsida</taxon>
        <taxon>eudicotyledons</taxon>
        <taxon>Gunneridae</taxon>
        <taxon>Pentapetalae</taxon>
        <taxon>rosids</taxon>
        <taxon>fabids</taxon>
        <taxon>Fabales</taxon>
        <taxon>Fabaceae</taxon>
        <taxon>Papilionoideae</taxon>
        <taxon>50 kb inversion clade</taxon>
        <taxon>NPAAA clade</taxon>
        <taxon>Hologalegina</taxon>
        <taxon>IRL clade</taxon>
        <taxon>Fabeae</taxon>
        <taxon>Lathyrus</taxon>
    </lineage>
</organism>
<dbReference type="Pfam" id="PF24924">
    <property type="entry name" value="DUF7745"/>
    <property type="match status" value="2"/>
</dbReference>
<dbReference type="Gramene" id="Psat01G0299300-T1">
    <property type="protein sequence ID" value="KAI5444561.1"/>
    <property type="gene ID" value="KIW84_012993"/>
</dbReference>
<dbReference type="AlphaFoldDB" id="A0A9D5BJA5"/>
<accession>A0A9D5BJA5</accession>
<reference evidence="2 3" key="1">
    <citation type="journal article" date="2022" name="Nat. Genet.">
        <title>Improved pea reference genome and pan-genome highlight genomic features and evolutionary characteristics.</title>
        <authorList>
            <person name="Yang T."/>
            <person name="Liu R."/>
            <person name="Luo Y."/>
            <person name="Hu S."/>
            <person name="Wang D."/>
            <person name="Wang C."/>
            <person name="Pandey M.K."/>
            <person name="Ge S."/>
            <person name="Xu Q."/>
            <person name="Li N."/>
            <person name="Li G."/>
            <person name="Huang Y."/>
            <person name="Saxena R.K."/>
            <person name="Ji Y."/>
            <person name="Li M."/>
            <person name="Yan X."/>
            <person name="He Y."/>
            <person name="Liu Y."/>
            <person name="Wang X."/>
            <person name="Xiang C."/>
            <person name="Varshney R.K."/>
            <person name="Ding H."/>
            <person name="Gao S."/>
            <person name="Zong X."/>
        </authorList>
    </citation>
    <scope>NUCLEOTIDE SEQUENCE [LARGE SCALE GENOMIC DNA]</scope>
    <source>
        <strain evidence="2 3">cv. Zhongwan 6</strain>
    </source>
</reference>
<evidence type="ECO:0000259" key="1">
    <source>
        <dbReference type="Pfam" id="PF24924"/>
    </source>
</evidence>
<gene>
    <name evidence="2" type="ORF">KIW84_012993</name>
</gene>
<dbReference type="Proteomes" id="UP001058974">
    <property type="component" value="Chromosome 1"/>
</dbReference>
<dbReference type="EMBL" id="JAMSHJ010000001">
    <property type="protein sequence ID" value="KAI5444561.1"/>
    <property type="molecule type" value="Genomic_DNA"/>
</dbReference>
<proteinExistence type="predicted"/>
<evidence type="ECO:0000313" key="2">
    <source>
        <dbReference type="EMBL" id="KAI5444561.1"/>
    </source>
</evidence>
<keyword evidence="3" id="KW-1185">Reference proteome</keyword>
<evidence type="ECO:0000313" key="3">
    <source>
        <dbReference type="Proteomes" id="UP001058974"/>
    </source>
</evidence>
<sequence length="186" mass="21764">MDSNKRKTLRIKAQMPYVQSLKVFQDLIPNSIQRKFTLKYGRILYLLGVHVKVEAIISVTQFYDPPIGFLLFKKIQLAPMLEEFGLLKDDELEEFILHGGDTKHKEFLRRITRELEKVHVRENKMNMKNTLTKESYTPWVKEKVQLVNLPFVIHPTYLLDIPAPILISIEEVDCLKATVAKLEQDK</sequence>
<feature type="domain" description="DUF7745" evidence="1">
    <location>
        <begin position="89"/>
        <end position="145"/>
    </location>
</feature>